<comment type="caution">
    <text evidence="1">The sequence shown here is derived from an EMBL/GenBank/DDBJ whole genome shotgun (WGS) entry which is preliminary data.</text>
</comment>
<evidence type="ECO:0000313" key="2">
    <source>
        <dbReference type="Proteomes" id="UP001480595"/>
    </source>
</evidence>
<keyword evidence="2" id="KW-1185">Reference proteome</keyword>
<dbReference type="RefSeq" id="XP_066708569.1">
    <property type="nucleotide sequence ID" value="XM_066865440.1"/>
</dbReference>
<dbReference type="GeneID" id="92098503"/>
<name>A0ABR1T378_9PEZI</name>
<dbReference type="GO" id="GO:0016787">
    <property type="term" value="F:hydrolase activity"/>
    <property type="evidence" value="ECO:0007669"/>
    <property type="project" value="UniProtKB-KW"/>
</dbReference>
<gene>
    <name evidence="1" type="ORF">PG994_014031</name>
</gene>
<sequence>MELGTRIHHGGTGVQSKNGDTFNAILSRTSVRSGGDIRQVPLAADAFKQDPMVLYTQIAFQAAYIFWNEGICGGFDKSKPAPGVEHKIRVCRSRDVAGLYVDREGQSCAVSGGTTVLESQEFVYGPGGAGLPTRFA</sequence>
<reference evidence="1 2" key="1">
    <citation type="submission" date="2023-01" db="EMBL/GenBank/DDBJ databases">
        <title>Analysis of 21 Apiospora genomes using comparative genomics revels a genus with tremendous synthesis potential of carbohydrate active enzymes and secondary metabolites.</title>
        <authorList>
            <person name="Sorensen T."/>
        </authorList>
    </citation>
    <scope>NUCLEOTIDE SEQUENCE [LARGE SCALE GENOMIC DNA]</scope>
    <source>
        <strain evidence="1 2">CBS 135458</strain>
    </source>
</reference>
<protein>
    <submittedName>
        <fullName evidence="1">Glycoside hydrolase family 43 protein</fullName>
    </submittedName>
</protein>
<dbReference type="Gene3D" id="2.115.10.20">
    <property type="entry name" value="Glycosyl hydrolase domain, family 43"/>
    <property type="match status" value="1"/>
</dbReference>
<keyword evidence="1" id="KW-0378">Hydrolase</keyword>
<accession>A0ABR1T378</accession>
<dbReference type="Proteomes" id="UP001480595">
    <property type="component" value="Unassembled WGS sequence"/>
</dbReference>
<dbReference type="SUPFAM" id="SSF75005">
    <property type="entry name" value="Arabinanase/levansucrase/invertase"/>
    <property type="match status" value="1"/>
</dbReference>
<dbReference type="EMBL" id="JAQQWL010000015">
    <property type="protein sequence ID" value="KAK8041024.1"/>
    <property type="molecule type" value="Genomic_DNA"/>
</dbReference>
<proteinExistence type="predicted"/>
<dbReference type="InterPro" id="IPR023296">
    <property type="entry name" value="Glyco_hydro_beta-prop_sf"/>
</dbReference>
<organism evidence="1 2">
    <name type="scientific">Apiospora phragmitis</name>
    <dbReference type="NCBI Taxonomy" id="2905665"/>
    <lineage>
        <taxon>Eukaryota</taxon>
        <taxon>Fungi</taxon>
        <taxon>Dikarya</taxon>
        <taxon>Ascomycota</taxon>
        <taxon>Pezizomycotina</taxon>
        <taxon>Sordariomycetes</taxon>
        <taxon>Xylariomycetidae</taxon>
        <taxon>Amphisphaeriales</taxon>
        <taxon>Apiosporaceae</taxon>
        <taxon>Apiospora</taxon>
    </lineage>
</organism>
<evidence type="ECO:0000313" key="1">
    <source>
        <dbReference type="EMBL" id="KAK8041024.1"/>
    </source>
</evidence>